<dbReference type="InterPro" id="IPR029099">
    <property type="entry name" value="Pribosyltran_N"/>
</dbReference>
<name>A0A8H6L9H7_9LECA</name>
<evidence type="ECO:0000256" key="6">
    <source>
        <dbReference type="ARBA" id="ARBA00022741"/>
    </source>
</evidence>
<dbReference type="SMART" id="SM01400">
    <property type="entry name" value="Pribosyltran_N"/>
    <property type="match status" value="1"/>
</dbReference>
<protein>
    <recommendedName>
        <fullName evidence="3">ribose-phosphate diphosphokinase</fullName>
        <ecNumber evidence="3">2.7.6.1</ecNumber>
    </recommendedName>
</protein>
<accession>A0A8H6L9H7</accession>
<dbReference type="PANTHER" id="PTHR10210">
    <property type="entry name" value="RIBOSE-PHOSPHATE DIPHOSPHOKINASE FAMILY MEMBER"/>
    <property type="match status" value="1"/>
</dbReference>
<keyword evidence="4" id="KW-0808">Transferase</keyword>
<proteinExistence type="inferred from homology"/>
<evidence type="ECO:0000256" key="2">
    <source>
        <dbReference type="ARBA" id="ARBA00006478"/>
    </source>
</evidence>
<dbReference type="GO" id="GO:0016301">
    <property type="term" value="F:kinase activity"/>
    <property type="evidence" value="ECO:0007669"/>
    <property type="project" value="UniProtKB-KW"/>
</dbReference>
<keyword evidence="5" id="KW-0545">Nucleotide biosynthesis</keyword>
<keyword evidence="12" id="KW-1185">Reference proteome</keyword>
<gene>
    <name evidence="11" type="ORF">HO173_001417</name>
</gene>
<dbReference type="EC" id="2.7.6.1" evidence="3"/>
<dbReference type="RefSeq" id="XP_037170003.1">
    <property type="nucleotide sequence ID" value="XM_037303356.1"/>
</dbReference>
<keyword evidence="7" id="KW-0418">Kinase</keyword>
<dbReference type="Proteomes" id="UP000578531">
    <property type="component" value="Unassembled WGS sequence"/>
</dbReference>
<evidence type="ECO:0000256" key="1">
    <source>
        <dbReference type="ARBA" id="ARBA00004996"/>
    </source>
</evidence>
<dbReference type="GO" id="GO:0000287">
    <property type="term" value="F:magnesium ion binding"/>
    <property type="evidence" value="ECO:0007669"/>
    <property type="project" value="InterPro"/>
</dbReference>
<dbReference type="GO" id="GO:0006015">
    <property type="term" value="P:5-phosphoribose 1-diphosphate biosynthetic process"/>
    <property type="evidence" value="ECO:0007669"/>
    <property type="project" value="TreeGrafter"/>
</dbReference>
<organism evidence="11 12">
    <name type="scientific">Letharia columbiana</name>
    <dbReference type="NCBI Taxonomy" id="112416"/>
    <lineage>
        <taxon>Eukaryota</taxon>
        <taxon>Fungi</taxon>
        <taxon>Dikarya</taxon>
        <taxon>Ascomycota</taxon>
        <taxon>Pezizomycotina</taxon>
        <taxon>Lecanoromycetes</taxon>
        <taxon>OSLEUM clade</taxon>
        <taxon>Lecanoromycetidae</taxon>
        <taxon>Lecanorales</taxon>
        <taxon>Lecanorineae</taxon>
        <taxon>Parmeliaceae</taxon>
        <taxon>Letharia</taxon>
    </lineage>
</organism>
<evidence type="ECO:0000313" key="12">
    <source>
        <dbReference type="Proteomes" id="UP000578531"/>
    </source>
</evidence>
<evidence type="ECO:0000256" key="8">
    <source>
        <dbReference type="ARBA" id="ARBA00022840"/>
    </source>
</evidence>
<dbReference type="FunFam" id="3.40.50.2020:FF:000014">
    <property type="entry name" value="Ribose-phosphate pyrophosphokinase 1"/>
    <property type="match status" value="1"/>
</dbReference>
<comment type="pathway">
    <text evidence="1">Metabolic intermediate biosynthesis; 5-phospho-alpha-D-ribose 1-diphosphate biosynthesis; 5-phospho-alpha-D-ribose 1-diphosphate from D-ribose 5-phosphate (route I): step 1/1.</text>
</comment>
<dbReference type="GO" id="GO:0005737">
    <property type="term" value="C:cytoplasm"/>
    <property type="evidence" value="ECO:0007669"/>
    <property type="project" value="TreeGrafter"/>
</dbReference>
<dbReference type="OrthoDB" id="413572at2759"/>
<dbReference type="GO" id="GO:0004749">
    <property type="term" value="F:ribose phosphate diphosphokinase activity"/>
    <property type="evidence" value="ECO:0007669"/>
    <property type="project" value="UniProtKB-EC"/>
</dbReference>
<evidence type="ECO:0000256" key="3">
    <source>
        <dbReference type="ARBA" id="ARBA00013247"/>
    </source>
</evidence>
<dbReference type="Gene3D" id="3.40.50.2020">
    <property type="match status" value="2"/>
</dbReference>
<dbReference type="Pfam" id="PF13793">
    <property type="entry name" value="Pribosyltran_N"/>
    <property type="match status" value="1"/>
</dbReference>
<dbReference type="AlphaFoldDB" id="A0A8H6L9H7"/>
<feature type="domain" description="Ribose-phosphate pyrophosphokinase N-terminal" evidence="10">
    <location>
        <begin position="6"/>
        <end position="97"/>
    </location>
</feature>
<evidence type="ECO:0000256" key="5">
    <source>
        <dbReference type="ARBA" id="ARBA00022727"/>
    </source>
</evidence>
<evidence type="ECO:0000256" key="7">
    <source>
        <dbReference type="ARBA" id="ARBA00022777"/>
    </source>
</evidence>
<evidence type="ECO:0000256" key="4">
    <source>
        <dbReference type="ARBA" id="ARBA00022679"/>
    </source>
</evidence>
<sequence>MATNSIKLLTGNSHPELAKLVADRLQIELTKVLVLQYSNNETSVTIGESVRDEDVFILQSTAPGDINDGLMELLIMINACKTASARRITAVIPKSSWRTCYRQQAGFFNVPVDNLYAEPSYLRWIRENVDVRKAVIVSPDAGGAKRATSLADRLDLNFALIHKERSRP</sequence>
<evidence type="ECO:0000313" key="11">
    <source>
        <dbReference type="EMBL" id="KAF6240744.1"/>
    </source>
</evidence>
<dbReference type="EMBL" id="JACCJC010000003">
    <property type="protein sequence ID" value="KAF6240744.1"/>
    <property type="molecule type" value="Genomic_DNA"/>
</dbReference>
<dbReference type="SUPFAM" id="SSF53271">
    <property type="entry name" value="PRTase-like"/>
    <property type="match status" value="2"/>
</dbReference>
<dbReference type="InterPro" id="IPR029057">
    <property type="entry name" value="PRTase-like"/>
</dbReference>
<comment type="catalytic activity">
    <reaction evidence="9">
        <text>D-ribose 5-phosphate + ATP = 5-phospho-alpha-D-ribose 1-diphosphate + AMP + H(+)</text>
        <dbReference type="Rhea" id="RHEA:15609"/>
        <dbReference type="ChEBI" id="CHEBI:15378"/>
        <dbReference type="ChEBI" id="CHEBI:30616"/>
        <dbReference type="ChEBI" id="CHEBI:58017"/>
        <dbReference type="ChEBI" id="CHEBI:78346"/>
        <dbReference type="ChEBI" id="CHEBI:456215"/>
        <dbReference type="EC" id="2.7.6.1"/>
    </reaction>
</comment>
<dbReference type="InterPro" id="IPR005946">
    <property type="entry name" value="Rib-P_diPkinase"/>
</dbReference>
<dbReference type="PANTHER" id="PTHR10210:SF32">
    <property type="entry name" value="RIBOSE-PHOSPHATE PYROPHOSPHOKINASE 2"/>
    <property type="match status" value="1"/>
</dbReference>
<dbReference type="GO" id="GO:0006164">
    <property type="term" value="P:purine nucleotide biosynthetic process"/>
    <property type="evidence" value="ECO:0007669"/>
    <property type="project" value="TreeGrafter"/>
</dbReference>
<reference evidence="11 12" key="1">
    <citation type="journal article" date="2020" name="Genomics">
        <title>Complete, high-quality genomes from long-read metagenomic sequencing of two wolf lichen thalli reveals enigmatic genome architecture.</title>
        <authorList>
            <person name="McKenzie S.K."/>
            <person name="Walston R.F."/>
            <person name="Allen J.L."/>
        </authorList>
    </citation>
    <scope>NUCLEOTIDE SEQUENCE [LARGE SCALE GENOMIC DNA]</scope>
    <source>
        <strain evidence="11">WasteWater2</strain>
    </source>
</reference>
<keyword evidence="8" id="KW-0067">ATP-binding</keyword>
<evidence type="ECO:0000256" key="9">
    <source>
        <dbReference type="ARBA" id="ARBA00049535"/>
    </source>
</evidence>
<dbReference type="GO" id="GO:0002189">
    <property type="term" value="C:ribose phosphate diphosphokinase complex"/>
    <property type="evidence" value="ECO:0007669"/>
    <property type="project" value="TreeGrafter"/>
</dbReference>
<dbReference type="CDD" id="cd06223">
    <property type="entry name" value="PRTases_typeI"/>
    <property type="match status" value="1"/>
</dbReference>
<dbReference type="InterPro" id="IPR000836">
    <property type="entry name" value="PRTase_dom"/>
</dbReference>
<dbReference type="GeneID" id="59283091"/>
<dbReference type="GO" id="GO:0005524">
    <property type="term" value="F:ATP binding"/>
    <property type="evidence" value="ECO:0007669"/>
    <property type="project" value="UniProtKB-KW"/>
</dbReference>
<keyword evidence="6" id="KW-0547">Nucleotide-binding</keyword>
<comment type="similarity">
    <text evidence="2">Belongs to the ribose-phosphate pyrophosphokinase family.</text>
</comment>
<comment type="caution">
    <text evidence="11">The sequence shown here is derived from an EMBL/GenBank/DDBJ whole genome shotgun (WGS) entry which is preliminary data.</text>
</comment>
<evidence type="ECO:0000259" key="10">
    <source>
        <dbReference type="Pfam" id="PF13793"/>
    </source>
</evidence>